<evidence type="ECO:0000256" key="1">
    <source>
        <dbReference type="ARBA" id="ARBA00023015"/>
    </source>
</evidence>
<dbReference type="PANTHER" id="PTHR31003">
    <property type="entry name" value="MYB FAMILY TRANSCRIPTION FACTOR"/>
    <property type="match status" value="1"/>
</dbReference>
<name>A0A9K3E4D4_HELAN</name>
<dbReference type="GO" id="GO:0003677">
    <property type="term" value="F:DNA binding"/>
    <property type="evidence" value="ECO:0007669"/>
    <property type="project" value="UniProtKB-KW"/>
</dbReference>
<gene>
    <name evidence="5" type="ORF">HanXRQr2_Chr15g0718281</name>
</gene>
<comment type="caution">
    <text evidence="5">The sequence shown here is derived from an EMBL/GenBank/DDBJ whole genome shotgun (WGS) entry which is preliminary data.</text>
</comment>
<reference evidence="5" key="1">
    <citation type="journal article" date="2017" name="Nature">
        <title>The sunflower genome provides insights into oil metabolism, flowering and Asterid evolution.</title>
        <authorList>
            <person name="Badouin H."/>
            <person name="Gouzy J."/>
            <person name="Grassa C.J."/>
            <person name="Murat F."/>
            <person name="Staton S.E."/>
            <person name="Cottret L."/>
            <person name="Lelandais-Briere C."/>
            <person name="Owens G.L."/>
            <person name="Carrere S."/>
            <person name="Mayjonade B."/>
            <person name="Legrand L."/>
            <person name="Gill N."/>
            <person name="Kane N.C."/>
            <person name="Bowers J.E."/>
            <person name="Hubner S."/>
            <person name="Bellec A."/>
            <person name="Berard A."/>
            <person name="Berges H."/>
            <person name="Blanchet N."/>
            <person name="Boniface M.C."/>
            <person name="Brunel D."/>
            <person name="Catrice O."/>
            <person name="Chaidir N."/>
            <person name="Claudel C."/>
            <person name="Donnadieu C."/>
            <person name="Faraut T."/>
            <person name="Fievet G."/>
            <person name="Helmstetter N."/>
            <person name="King M."/>
            <person name="Knapp S.J."/>
            <person name="Lai Z."/>
            <person name="Le Paslier M.C."/>
            <person name="Lippi Y."/>
            <person name="Lorenzon L."/>
            <person name="Mandel J.R."/>
            <person name="Marage G."/>
            <person name="Marchand G."/>
            <person name="Marquand E."/>
            <person name="Bret-Mestries E."/>
            <person name="Morien E."/>
            <person name="Nambeesan S."/>
            <person name="Nguyen T."/>
            <person name="Pegot-Espagnet P."/>
            <person name="Pouilly N."/>
            <person name="Raftis F."/>
            <person name="Sallet E."/>
            <person name="Schiex T."/>
            <person name="Thomas J."/>
            <person name="Vandecasteele C."/>
            <person name="Vares D."/>
            <person name="Vear F."/>
            <person name="Vautrin S."/>
            <person name="Crespi M."/>
            <person name="Mangin B."/>
            <person name="Burke J.M."/>
            <person name="Salse J."/>
            <person name="Munos S."/>
            <person name="Vincourt P."/>
            <person name="Rieseberg L.H."/>
            <person name="Langlade N.B."/>
        </authorList>
    </citation>
    <scope>NUCLEOTIDE SEQUENCE</scope>
    <source>
        <tissue evidence="5">Leaves</tissue>
    </source>
</reference>
<sequence>MGLLYNFQELSPKKVPVVEVTRNRCRAFHSFRKEKSSDEAPSVGDVKLSAALAVELAAVASSTTEGGGGGGGGGSKGEDKGQSNRKARRCCRRNCTGGFFMLFNNLVVHMVVATPKQIRELMKVDGLTNDEVKSHLQGEYR</sequence>
<evidence type="ECO:0000256" key="2">
    <source>
        <dbReference type="ARBA" id="ARBA00023163"/>
    </source>
</evidence>
<reference evidence="5" key="2">
    <citation type="submission" date="2020-06" db="EMBL/GenBank/DDBJ databases">
        <title>Helianthus annuus Genome sequencing and assembly Release 2.</title>
        <authorList>
            <person name="Gouzy J."/>
            <person name="Langlade N."/>
            <person name="Munos S."/>
        </authorList>
    </citation>
    <scope>NUCLEOTIDE SEQUENCE</scope>
    <source>
        <tissue evidence="5">Leaves</tissue>
    </source>
</reference>
<evidence type="ECO:0000313" key="6">
    <source>
        <dbReference type="Proteomes" id="UP000215914"/>
    </source>
</evidence>
<dbReference type="Proteomes" id="UP000215914">
    <property type="component" value="Unassembled WGS sequence"/>
</dbReference>
<dbReference type="GO" id="GO:0003700">
    <property type="term" value="F:DNA-binding transcription factor activity"/>
    <property type="evidence" value="ECO:0007669"/>
    <property type="project" value="InterPro"/>
</dbReference>
<accession>A0A9K3E4D4</accession>
<keyword evidence="1" id="KW-0805">Transcription regulation</keyword>
<evidence type="ECO:0000256" key="3">
    <source>
        <dbReference type="ARBA" id="ARBA00023242"/>
    </source>
</evidence>
<dbReference type="InterPro" id="IPR006447">
    <property type="entry name" value="Myb_dom_plants"/>
</dbReference>
<feature type="region of interest" description="Disordered" evidence="4">
    <location>
        <begin position="61"/>
        <end position="88"/>
    </location>
</feature>
<evidence type="ECO:0000313" key="5">
    <source>
        <dbReference type="EMBL" id="KAF5766681.1"/>
    </source>
</evidence>
<dbReference type="InterPro" id="IPR044787">
    <property type="entry name" value="HHO5-like"/>
</dbReference>
<keyword evidence="6" id="KW-1185">Reference proteome</keyword>
<dbReference type="Gene3D" id="1.10.10.60">
    <property type="entry name" value="Homeodomain-like"/>
    <property type="match status" value="1"/>
</dbReference>
<dbReference type="NCBIfam" id="TIGR01557">
    <property type="entry name" value="myb_SHAQKYF"/>
    <property type="match status" value="1"/>
</dbReference>
<proteinExistence type="predicted"/>
<keyword evidence="3" id="KW-0539">Nucleus</keyword>
<dbReference type="GO" id="GO:0005634">
    <property type="term" value="C:nucleus"/>
    <property type="evidence" value="ECO:0007669"/>
    <property type="project" value="UniProtKB-SubCell"/>
</dbReference>
<feature type="compositionally biased region" description="Gly residues" evidence="4">
    <location>
        <begin position="65"/>
        <end position="75"/>
    </location>
</feature>
<dbReference type="AlphaFoldDB" id="A0A9K3E4D4"/>
<dbReference type="PANTHER" id="PTHR31003:SF16">
    <property type="entry name" value="TRANSCRIPTION FACTOR HHO2"/>
    <property type="match status" value="1"/>
</dbReference>
<organism evidence="5 6">
    <name type="scientific">Helianthus annuus</name>
    <name type="common">Common sunflower</name>
    <dbReference type="NCBI Taxonomy" id="4232"/>
    <lineage>
        <taxon>Eukaryota</taxon>
        <taxon>Viridiplantae</taxon>
        <taxon>Streptophyta</taxon>
        <taxon>Embryophyta</taxon>
        <taxon>Tracheophyta</taxon>
        <taxon>Spermatophyta</taxon>
        <taxon>Magnoliopsida</taxon>
        <taxon>eudicotyledons</taxon>
        <taxon>Gunneridae</taxon>
        <taxon>Pentapetalae</taxon>
        <taxon>asterids</taxon>
        <taxon>campanulids</taxon>
        <taxon>Asterales</taxon>
        <taxon>Asteraceae</taxon>
        <taxon>Asteroideae</taxon>
        <taxon>Heliantheae alliance</taxon>
        <taxon>Heliantheae</taxon>
        <taxon>Helianthus</taxon>
    </lineage>
</organism>
<dbReference type="EMBL" id="MNCJ02000330">
    <property type="protein sequence ID" value="KAF5766681.1"/>
    <property type="molecule type" value="Genomic_DNA"/>
</dbReference>
<dbReference type="Gramene" id="mRNA:HanXRQr2_Chr15g0718281">
    <property type="protein sequence ID" value="mRNA:HanXRQr2_Chr15g0718281"/>
    <property type="gene ID" value="HanXRQr2_Chr15g0718281"/>
</dbReference>
<keyword evidence="2" id="KW-0804">Transcription</keyword>
<protein>
    <submittedName>
        <fullName evidence="5">Transcription factor MYB-related family</fullName>
    </submittedName>
</protein>
<evidence type="ECO:0000256" key="4">
    <source>
        <dbReference type="SAM" id="MobiDB-lite"/>
    </source>
</evidence>